<dbReference type="AlphaFoldDB" id="A0A316V6F5"/>
<reference evidence="1 2" key="1">
    <citation type="journal article" date="2018" name="Mol. Biol. Evol.">
        <title>Broad Genomic Sampling Reveals a Smut Pathogenic Ancestry of the Fungal Clade Ustilaginomycotina.</title>
        <authorList>
            <person name="Kijpornyongpan T."/>
            <person name="Mondo S.J."/>
            <person name="Barry K."/>
            <person name="Sandor L."/>
            <person name="Lee J."/>
            <person name="Lipzen A."/>
            <person name="Pangilinan J."/>
            <person name="LaButti K."/>
            <person name="Hainaut M."/>
            <person name="Henrissat B."/>
            <person name="Grigoriev I.V."/>
            <person name="Spatafora J.W."/>
            <person name="Aime M.C."/>
        </authorList>
    </citation>
    <scope>NUCLEOTIDE SEQUENCE [LARGE SCALE GENOMIC DNA]</scope>
    <source>
        <strain evidence="1 2">MCA 3882</strain>
    </source>
</reference>
<protein>
    <submittedName>
        <fullName evidence="1">Uncharacterized protein</fullName>
    </submittedName>
</protein>
<dbReference type="RefSeq" id="XP_025352363.1">
    <property type="nucleotide sequence ID" value="XM_025502980.1"/>
</dbReference>
<dbReference type="EMBL" id="KZ819606">
    <property type="protein sequence ID" value="PWN32061.1"/>
    <property type="molecule type" value="Genomic_DNA"/>
</dbReference>
<organism evidence="1 2">
    <name type="scientific">Meira miltonrushii</name>
    <dbReference type="NCBI Taxonomy" id="1280837"/>
    <lineage>
        <taxon>Eukaryota</taxon>
        <taxon>Fungi</taxon>
        <taxon>Dikarya</taxon>
        <taxon>Basidiomycota</taxon>
        <taxon>Ustilaginomycotina</taxon>
        <taxon>Exobasidiomycetes</taxon>
        <taxon>Exobasidiales</taxon>
        <taxon>Brachybasidiaceae</taxon>
        <taxon>Meira</taxon>
    </lineage>
</organism>
<gene>
    <name evidence="1" type="ORF">FA14DRAFT_84533</name>
</gene>
<sequence>MINTFQLLSKAAPFFGGDALKLLRILSSSPASLLNSTATPLHLKRIRSNPIKKMKQVTQTIHILFGIIFLALSVTKVESRSCQAYPCPDGSMGVSYSECGGFCGQNQACC</sequence>
<evidence type="ECO:0000313" key="2">
    <source>
        <dbReference type="Proteomes" id="UP000245771"/>
    </source>
</evidence>
<name>A0A316V6F5_9BASI</name>
<dbReference type="GeneID" id="37024761"/>
<accession>A0A316V6F5</accession>
<proteinExistence type="predicted"/>
<evidence type="ECO:0000313" key="1">
    <source>
        <dbReference type="EMBL" id="PWN32061.1"/>
    </source>
</evidence>
<keyword evidence="2" id="KW-1185">Reference proteome</keyword>
<dbReference type="Proteomes" id="UP000245771">
    <property type="component" value="Unassembled WGS sequence"/>
</dbReference>
<dbReference type="InParanoid" id="A0A316V6F5"/>